<keyword evidence="3" id="KW-1185">Reference proteome</keyword>
<evidence type="ECO:0000256" key="1">
    <source>
        <dbReference type="SAM" id="MobiDB-lite"/>
    </source>
</evidence>
<dbReference type="Proteomes" id="UP000237000">
    <property type="component" value="Unassembled WGS sequence"/>
</dbReference>
<name>A0A2P5FTP9_TREOI</name>
<feature type="compositionally biased region" description="Basic and acidic residues" evidence="1">
    <location>
        <begin position="117"/>
        <end position="127"/>
    </location>
</feature>
<organism evidence="2 3">
    <name type="scientific">Trema orientale</name>
    <name type="common">Charcoal tree</name>
    <name type="synonym">Celtis orientalis</name>
    <dbReference type="NCBI Taxonomy" id="63057"/>
    <lineage>
        <taxon>Eukaryota</taxon>
        <taxon>Viridiplantae</taxon>
        <taxon>Streptophyta</taxon>
        <taxon>Embryophyta</taxon>
        <taxon>Tracheophyta</taxon>
        <taxon>Spermatophyta</taxon>
        <taxon>Magnoliopsida</taxon>
        <taxon>eudicotyledons</taxon>
        <taxon>Gunneridae</taxon>
        <taxon>Pentapetalae</taxon>
        <taxon>rosids</taxon>
        <taxon>fabids</taxon>
        <taxon>Rosales</taxon>
        <taxon>Cannabaceae</taxon>
        <taxon>Trema</taxon>
    </lineage>
</organism>
<dbReference type="InParanoid" id="A0A2P5FTP9"/>
<gene>
    <name evidence="2" type="ORF">TorRG33x02_029200</name>
</gene>
<evidence type="ECO:0000313" key="2">
    <source>
        <dbReference type="EMBL" id="POO01166.1"/>
    </source>
</evidence>
<accession>A0A2P5FTP9</accession>
<sequence>MKPSRDEEGNPPGRKRRRPGSPDQLIHQRHEKLSGSAAHVSPPGGGSIDEPYDLTVEHGAHPVLARHERRKRKTNHETHRDVPSSRRDKRHAEHRWRREHDEESAAVSWPQKVANCTHHEPGDKDKNIGISRNIGNKYMIDQEVRK</sequence>
<dbReference type="AlphaFoldDB" id="A0A2P5FTP9"/>
<dbReference type="EMBL" id="JXTC01000009">
    <property type="protein sequence ID" value="POO01166.1"/>
    <property type="molecule type" value="Genomic_DNA"/>
</dbReference>
<proteinExistence type="predicted"/>
<dbReference type="OrthoDB" id="10317619at2759"/>
<evidence type="ECO:0000313" key="3">
    <source>
        <dbReference type="Proteomes" id="UP000237000"/>
    </source>
</evidence>
<protein>
    <submittedName>
        <fullName evidence="2">Uncharacterized protein</fullName>
    </submittedName>
</protein>
<reference evidence="3" key="1">
    <citation type="submission" date="2016-06" db="EMBL/GenBank/DDBJ databases">
        <title>Parallel loss of symbiosis genes in relatives of nitrogen-fixing non-legume Parasponia.</title>
        <authorList>
            <person name="Van Velzen R."/>
            <person name="Holmer R."/>
            <person name="Bu F."/>
            <person name="Rutten L."/>
            <person name="Van Zeijl A."/>
            <person name="Liu W."/>
            <person name="Santuari L."/>
            <person name="Cao Q."/>
            <person name="Sharma T."/>
            <person name="Shen D."/>
            <person name="Roswanjaya Y."/>
            <person name="Wardhani T."/>
            <person name="Kalhor M.S."/>
            <person name="Jansen J."/>
            <person name="Van den Hoogen J."/>
            <person name="Gungor B."/>
            <person name="Hartog M."/>
            <person name="Hontelez J."/>
            <person name="Verver J."/>
            <person name="Yang W.-C."/>
            <person name="Schijlen E."/>
            <person name="Repin R."/>
            <person name="Schilthuizen M."/>
            <person name="Schranz E."/>
            <person name="Heidstra R."/>
            <person name="Miyata K."/>
            <person name="Fedorova E."/>
            <person name="Kohlen W."/>
            <person name="Bisseling T."/>
            <person name="Smit S."/>
            <person name="Geurts R."/>
        </authorList>
    </citation>
    <scope>NUCLEOTIDE SEQUENCE [LARGE SCALE GENOMIC DNA]</scope>
    <source>
        <strain evidence="3">cv. RG33-2</strain>
    </source>
</reference>
<feature type="region of interest" description="Disordered" evidence="1">
    <location>
        <begin position="1"/>
        <end position="130"/>
    </location>
</feature>
<comment type="caution">
    <text evidence="2">The sequence shown here is derived from an EMBL/GenBank/DDBJ whole genome shotgun (WGS) entry which is preliminary data.</text>
</comment>
<feature type="compositionally biased region" description="Basic and acidic residues" evidence="1">
    <location>
        <begin position="75"/>
        <end position="86"/>
    </location>
</feature>